<dbReference type="Pfam" id="PF00171">
    <property type="entry name" value="Aldedh"/>
    <property type="match status" value="1"/>
</dbReference>
<evidence type="ECO:0000259" key="4">
    <source>
        <dbReference type="Pfam" id="PF00171"/>
    </source>
</evidence>
<dbReference type="SUPFAM" id="SSF53720">
    <property type="entry name" value="ALDH-like"/>
    <property type="match status" value="1"/>
</dbReference>
<comment type="similarity">
    <text evidence="3">Belongs to the aldehyde dehydrogenase family.</text>
</comment>
<evidence type="ECO:0000256" key="1">
    <source>
        <dbReference type="ARBA" id="ARBA00023002"/>
    </source>
</evidence>
<dbReference type="Gene3D" id="3.40.605.10">
    <property type="entry name" value="Aldehyde Dehydrogenase, Chain A, domain 1"/>
    <property type="match status" value="1"/>
</dbReference>
<dbReference type="InterPro" id="IPR016163">
    <property type="entry name" value="Ald_DH_C"/>
</dbReference>
<evidence type="ECO:0000313" key="5">
    <source>
        <dbReference type="EMBL" id="MEW9308907.1"/>
    </source>
</evidence>
<evidence type="ECO:0000313" key="6">
    <source>
        <dbReference type="Proteomes" id="UP001555786"/>
    </source>
</evidence>
<dbReference type="InterPro" id="IPR029510">
    <property type="entry name" value="Ald_DH_CS_GLU"/>
</dbReference>
<dbReference type="PROSITE" id="PS00687">
    <property type="entry name" value="ALDEHYDE_DEHYDR_GLU"/>
    <property type="match status" value="1"/>
</dbReference>
<dbReference type="InterPro" id="IPR015590">
    <property type="entry name" value="Aldehyde_DH_dom"/>
</dbReference>
<comment type="caution">
    <text evidence="5">The sequence shown here is derived from an EMBL/GenBank/DDBJ whole genome shotgun (WGS) entry which is preliminary data.</text>
</comment>
<evidence type="ECO:0000256" key="3">
    <source>
        <dbReference type="RuleBase" id="RU003345"/>
    </source>
</evidence>
<reference evidence="5 6" key="1">
    <citation type="submission" date="2024-07" db="EMBL/GenBank/DDBJ databases">
        <title>Description of Labrys sedimenti sp. nov., isolated from a diclofenac-degrading enrichment culture.</title>
        <authorList>
            <person name="Tancsics A."/>
            <person name="Csepanyi A."/>
        </authorList>
    </citation>
    <scope>NUCLEOTIDE SEQUENCE [LARGE SCALE GENOMIC DNA]</scope>
    <source>
        <strain evidence="5 6">LMG 23578</strain>
    </source>
</reference>
<dbReference type="RefSeq" id="WP_367625777.1">
    <property type="nucleotide sequence ID" value="NZ_JBFNQD010000011.1"/>
</dbReference>
<dbReference type="PANTHER" id="PTHR11699">
    <property type="entry name" value="ALDEHYDE DEHYDROGENASE-RELATED"/>
    <property type="match status" value="1"/>
</dbReference>
<gene>
    <name evidence="5" type="ORF">ABXS05_25385</name>
</gene>
<sequence length="523" mass="57160">MIRSEARRFYALRKARPVAGKSNGPVDRLVEREEHHPMNYVTQADRMLIGGELVHASNGAFDLSIDPATEEVIGRVPRATVEDVDRAVRAADAAWPEWFALTPLARSRAMRDFGKALRARSEEILKVEVADTGNTITPMRGDVGFSVDSLDYYAGLAHELKGQTIPSTHENLHITLREPYGVVVRIAPFNHPLMFAVARTAAALAAGNAIVVKPPETSPLSAMILSQIARDALPPGIFNVVTGDGRTVGNALVQHPLVKRIAFIGSPQTGRAIQRAAAEVGVKHVSLELGGKNPFIAFPDVDPERIAEAAVRGMNFAWQGQSCGSTSRLLVHADIYDAVLKRVVEKVRAIRLGDPQSPDIGMGPVNSRVQLEKVLSFFESARTDGARLMTGGKRPDGPMFERGFWVEPTVYADVEPGMRLWQEEVFGPILSVGKWRSFEEAVEKANSTEYGLTAAVWTNDVNDALWMVRKIRAGHTWINGSSAHFIGVPFGGMKSSGVEREEGIEEMLGYTETKTINIMLPKG</sequence>
<organism evidence="5 6">
    <name type="scientific">Labrys neptuniae</name>
    <dbReference type="NCBI Taxonomy" id="376174"/>
    <lineage>
        <taxon>Bacteria</taxon>
        <taxon>Pseudomonadati</taxon>
        <taxon>Pseudomonadota</taxon>
        <taxon>Alphaproteobacteria</taxon>
        <taxon>Hyphomicrobiales</taxon>
        <taxon>Xanthobacteraceae</taxon>
        <taxon>Labrys</taxon>
    </lineage>
</organism>
<feature type="domain" description="Aldehyde dehydrogenase" evidence="4">
    <location>
        <begin position="64"/>
        <end position="516"/>
    </location>
</feature>
<accession>A0ABV3PTD4</accession>
<evidence type="ECO:0000256" key="2">
    <source>
        <dbReference type="PROSITE-ProRule" id="PRU10007"/>
    </source>
</evidence>
<dbReference type="InterPro" id="IPR016161">
    <property type="entry name" value="Ald_DH/histidinol_DH"/>
</dbReference>
<keyword evidence="6" id="KW-1185">Reference proteome</keyword>
<keyword evidence="1 3" id="KW-0560">Oxidoreductase</keyword>
<feature type="active site" evidence="2">
    <location>
        <position position="288"/>
    </location>
</feature>
<dbReference type="Proteomes" id="UP001555786">
    <property type="component" value="Unassembled WGS sequence"/>
</dbReference>
<dbReference type="Gene3D" id="3.40.309.10">
    <property type="entry name" value="Aldehyde Dehydrogenase, Chain A, domain 2"/>
    <property type="match status" value="1"/>
</dbReference>
<proteinExistence type="inferred from homology"/>
<dbReference type="EMBL" id="JBFNQD010000011">
    <property type="protein sequence ID" value="MEW9308907.1"/>
    <property type="molecule type" value="Genomic_DNA"/>
</dbReference>
<dbReference type="InterPro" id="IPR016162">
    <property type="entry name" value="Ald_DH_N"/>
</dbReference>
<name>A0ABV3PTD4_9HYPH</name>
<protein>
    <submittedName>
        <fullName evidence="5">Aldehyde dehydrogenase family protein</fullName>
    </submittedName>
</protein>